<protein>
    <submittedName>
        <fullName evidence="1">Uncharacterized protein</fullName>
    </submittedName>
</protein>
<name>K1RL01_9ZZZZ</name>
<dbReference type="AlphaFoldDB" id="K1RL01"/>
<accession>K1RL01</accession>
<gene>
    <name evidence="1" type="ORF">OBE_14707</name>
</gene>
<evidence type="ECO:0000313" key="1">
    <source>
        <dbReference type="EMBL" id="EKC49312.1"/>
    </source>
</evidence>
<dbReference type="EMBL" id="AJWZ01010140">
    <property type="protein sequence ID" value="EKC49312.1"/>
    <property type="molecule type" value="Genomic_DNA"/>
</dbReference>
<reference evidence="1" key="1">
    <citation type="journal article" date="2013" name="Environ. Microbiol.">
        <title>Microbiota from the distal guts of lean and obese adolescents exhibit partial functional redundancy besides clear differences in community structure.</title>
        <authorList>
            <person name="Ferrer M."/>
            <person name="Ruiz A."/>
            <person name="Lanza F."/>
            <person name="Haange S.B."/>
            <person name="Oberbach A."/>
            <person name="Till H."/>
            <person name="Bargiela R."/>
            <person name="Campoy C."/>
            <person name="Segura M.T."/>
            <person name="Richter M."/>
            <person name="von Bergen M."/>
            <person name="Seifert J."/>
            <person name="Suarez A."/>
        </authorList>
    </citation>
    <scope>NUCLEOTIDE SEQUENCE</scope>
</reference>
<sequence length="133" mass="14748">GTASLFRLMEGGSIYDLYTYEYAGVNPETGAAQWYMDEKDANGKVTGRTVTEDYTQASKYELGSTLPDFQGGFSTDFAYKGIDLSIATNFQIGGKIYDSMYSSFMHAGSNIGSNWHKDILNAWTPEIKIQMCL</sequence>
<proteinExistence type="predicted"/>
<comment type="caution">
    <text evidence="1">The sequence shown here is derived from an EMBL/GenBank/DDBJ whole genome shotgun (WGS) entry which is preliminary data.</text>
</comment>
<organism evidence="1">
    <name type="scientific">human gut metagenome</name>
    <dbReference type="NCBI Taxonomy" id="408170"/>
    <lineage>
        <taxon>unclassified sequences</taxon>
        <taxon>metagenomes</taxon>
        <taxon>organismal metagenomes</taxon>
    </lineage>
</organism>
<feature type="non-terminal residue" evidence="1">
    <location>
        <position position="1"/>
    </location>
</feature>